<evidence type="ECO:0000256" key="1">
    <source>
        <dbReference type="SAM" id="MobiDB-lite"/>
    </source>
</evidence>
<reference evidence="2 3" key="1">
    <citation type="submission" date="2017-08" db="EMBL/GenBank/DDBJ databases">
        <title>Infants hospitalized years apart are colonized by the same room-sourced microbial strains.</title>
        <authorList>
            <person name="Brooks B."/>
            <person name="Olm M.R."/>
            <person name="Firek B.A."/>
            <person name="Baker R."/>
            <person name="Thomas B.C."/>
            <person name="Morowitz M.J."/>
            <person name="Banfield J.F."/>
        </authorList>
    </citation>
    <scope>NUCLEOTIDE SEQUENCE [LARGE SCALE GENOMIC DNA]</scope>
    <source>
        <strain evidence="2">S2_003_000_R2_11</strain>
    </source>
</reference>
<dbReference type="AlphaFoldDB" id="A0A2W5THK2"/>
<dbReference type="EMBL" id="QFQS01000009">
    <property type="protein sequence ID" value="PZQ95147.1"/>
    <property type="molecule type" value="Genomic_DNA"/>
</dbReference>
<protein>
    <submittedName>
        <fullName evidence="2">Uncharacterized protein</fullName>
    </submittedName>
</protein>
<proteinExistence type="predicted"/>
<organism evidence="2 3">
    <name type="scientific">Cereibacter sphaeroides</name>
    <name type="common">Rhodobacter sphaeroides</name>
    <dbReference type="NCBI Taxonomy" id="1063"/>
    <lineage>
        <taxon>Bacteria</taxon>
        <taxon>Pseudomonadati</taxon>
        <taxon>Pseudomonadota</taxon>
        <taxon>Alphaproteobacteria</taxon>
        <taxon>Rhodobacterales</taxon>
        <taxon>Paracoccaceae</taxon>
        <taxon>Cereibacter</taxon>
    </lineage>
</organism>
<name>A0A2W5THK2_CERSP</name>
<evidence type="ECO:0000313" key="3">
    <source>
        <dbReference type="Proteomes" id="UP000248975"/>
    </source>
</evidence>
<gene>
    <name evidence="2" type="ORF">DI533_20060</name>
</gene>
<dbReference type="Proteomes" id="UP000248975">
    <property type="component" value="Unassembled WGS sequence"/>
</dbReference>
<feature type="region of interest" description="Disordered" evidence="1">
    <location>
        <begin position="1"/>
        <end position="24"/>
    </location>
</feature>
<feature type="compositionally biased region" description="Basic and acidic residues" evidence="1">
    <location>
        <begin position="1"/>
        <end position="15"/>
    </location>
</feature>
<accession>A0A2W5THK2</accession>
<evidence type="ECO:0000313" key="2">
    <source>
        <dbReference type="EMBL" id="PZQ95147.1"/>
    </source>
</evidence>
<sequence length="89" mass="10161">MSKTEGTAEAREYGPRDFGNFSQSTRRVEIEEKIETASVRLSADDAARMIETAIRTQYRITHDYSVMVTFLDLNRSDEACVVEVTRKLP</sequence>
<comment type="caution">
    <text evidence="2">The sequence shown here is derived from an EMBL/GenBank/DDBJ whole genome shotgun (WGS) entry which is preliminary data.</text>
</comment>